<accession>A0A832A078</accession>
<dbReference type="InterPro" id="IPR036520">
    <property type="entry name" value="UPF0759_sf"/>
</dbReference>
<dbReference type="PANTHER" id="PTHR30348">
    <property type="entry name" value="UNCHARACTERIZED PROTEIN YECE"/>
    <property type="match status" value="1"/>
</dbReference>
<dbReference type="AlphaFoldDB" id="A0A832A078"/>
<dbReference type="PANTHER" id="PTHR30348:SF4">
    <property type="entry name" value="DUF72 DOMAIN-CONTAINING PROTEIN"/>
    <property type="match status" value="1"/>
</dbReference>
<dbReference type="Pfam" id="PF01904">
    <property type="entry name" value="DUF72"/>
    <property type="match status" value="1"/>
</dbReference>
<proteinExistence type="predicted"/>
<dbReference type="SUPFAM" id="SSF117396">
    <property type="entry name" value="TM1631-like"/>
    <property type="match status" value="1"/>
</dbReference>
<reference evidence="1" key="1">
    <citation type="journal article" date="2020" name="mSystems">
        <title>Genome- and Community-Level Interaction Insights into Carbon Utilization and Element Cycling Functions of Hydrothermarchaeota in Hydrothermal Sediment.</title>
        <authorList>
            <person name="Zhou Z."/>
            <person name="Liu Y."/>
            <person name="Xu W."/>
            <person name="Pan J."/>
            <person name="Luo Z.H."/>
            <person name="Li M."/>
        </authorList>
    </citation>
    <scope>NUCLEOTIDE SEQUENCE [LARGE SCALE GENOMIC DNA]</scope>
    <source>
        <strain evidence="1">SpSt-456</strain>
    </source>
</reference>
<dbReference type="Gene3D" id="3.20.20.410">
    <property type="entry name" value="Protein of unknown function UPF0759"/>
    <property type="match status" value="1"/>
</dbReference>
<evidence type="ECO:0000313" key="1">
    <source>
        <dbReference type="EMBL" id="HFK97168.1"/>
    </source>
</evidence>
<sequence>MPADPVEAASRFVFRDLHPQLLLGTASDRYSGWIGQIYTASRYEGRMSQRIQRVGSESFTSVVLPIDSVREYFEHFSVLELDFTFYSLLLTPEGIPTESHRTLARYAEHLPPGARVLLKVPQKICAYRLWTGKDASENPTFLDPGLFRDAFYEPAVALLGDRLAAFLFEQEYHRKADRMDPAVLADRLKAFFRAAPKDPRYHVELRTESYLCEPVFRVLADHGVGQVLSHWTWLPPPLNQWQRSGRRFFNASRLVVVRLLTPRGMRYEEAYARAHPFDRLIEDMVQPSLFRDTAELVARGIQENQTVCVIVNNRAGGNAPLLARQLVMVLHQRSVLPGPEVHTQ</sequence>
<name>A0A832A078_9BACT</name>
<protein>
    <submittedName>
        <fullName evidence="1">DUF72 domain-containing protein</fullName>
    </submittedName>
</protein>
<dbReference type="InterPro" id="IPR002763">
    <property type="entry name" value="DUF72"/>
</dbReference>
<comment type="caution">
    <text evidence="1">The sequence shown here is derived from an EMBL/GenBank/DDBJ whole genome shotgun (WGS) entry which is preliminary data.</text>
</comment>
<dbReference type="EMBL" id="DSTK01000022">
    <property type="protein sequence ID" value="HFK97168.1"/>
    <property type="molecule type" value="Genomic_DNA"/>
</dbReference>
<organism evidence="1">
    <name type="scientific">Desulfacinum infernum</name>
    <dbReference type="NCBI Taxonomy" id="35837"/>
    <lineage>
        <taxon>Bacteria</taxon>
        <taxon>Pseudomonadati</taxon>
        <taxon>Thermodesulfobacteriota</taxon>
        <taxon>Syntrophobacteria</taxon>
        <taxon>Syntrophobacterales</taxon>
        <taxon>Syntrophobacteraceae</taxon>
        <taxon>Desulfacinum</taxon>
    </lineage>
</organism>
<gene>
    <name evidence="1" type="ORF">ENS06_07570</name>
</gene>